<proteinExistence type="predicted"/>
<protein>
    <submittedName>
        <fullName evidence="1">Uncharacterized protein</fullName>
    </submittedName>
</protein>
<dbReference type="eggNOG" id="ENOG5030153">
    <property type="taxonomic scope" value="Bacteria"/>
</dbReference>
<dbReference type="OrthoDB" id="9822051at2"/>
<dbReference type="EMBL" id="CP008941">
    <property type="protein sequence ID" value="AIK96639.1"/>
    <property type="molecule type" value="Genomic_DNA"/>
</dbReference>
<dbReference type="HOGENOM" id="CLU_1270375_0_0_5"/>
<dbReference type="KEGG" id="paca:ID47_07770"/>
<organism evidence="1 2">
    <name type="scientific">Candidatus Odyssella acanthamoebae</name>
    <dbReference type="NCBI Taxonomy" id="91604"/>
    <lineage>
        <taxon>Bacteria</taxon>
        <taxon>Pseudomonadati</taxon>
        <taxon>Pseudomonadota</taxon>
        <taxon>Alphaproteobacteria</taxon>
        <taxon>Holosporales</taxon>
        <taxon>Candidatus Paracaedibacteraceae</taxon>
        <taxon>Candidatus Odyssella</taxon>
    </lineage>
</organism>
<dbReference type="AlphaFoldDB" id="A0A077AXD2"/>
<name>A0A077AXD2_9PROT</name>
<dbReference type="Proteomes" id="UP000028926">
    <property type="component" value="Chromosome"/>
</dbReference>
<evidence type="ECO:0000313" key="1">
    <source>
        <dbReference type="EMBL" id="AIK96639.1"/>
    </source>
</evidence>
<evidence type="ECO:0000313" key="2">
    <source>
        <dbReference type="Proteomes" id="UP000028926"/>
    </source>
</evidence>
<keyword evidence="2" id="KW-1185">Reference proteome</keyword>
<reference evidence="1 2" key="1">
    <citation type="submission" date="2014-07" db="EMBL/GenBank/DDBJ databases">
        <title>Comparative genomic insights into amoeba endosymbionts belonging to the families of Holosporaceae and Candidatus Midichloriaceae within Rickettsiales.</title>
        <authorList>
            <person name="Wang Z."/>
            <person name="Wu M."/>
        </authorList>
    </citation>
    <scope>NUCLEOTIDE SEQUENCE [LARGE SCALE GENOMIC DNA]</scope>
    <source>
        <strain evidence="1">PRA3</strain>
    </source>
</reference>
<sequence length="217" mass="25077">MLMNLNSALSSDDFISNLRGSEESKQIAEAIFEKAGPNVDISALTKEEKEWLYETELLDTVRELQKHGYSDSEDLSNALGELADFYDYKGRDDLANEMLKQKSELDLKCALIGDEATLGIFNSMIRSNELKDRFFQTIINSYRENPETFVDGKYSYLIEEEDFQEHVLSLAKAYKKFFPETLKIRQQNSVPAIPIYDQALQIELLERIKKRNNHRAD</sequence>
<gene>
    <name evidence="1" type="ORF">ID47_07770</name>
</gene>
<accession>A0A077AXD2</accession>